<feature type="domain" description="Haemolysin-type calcium binding-related" evidence="3">
    <location>
        <begin position="3232"/>
        <end position="3272"/>
    </location>
</feature>
<organism evidence="4 5">
    <name type="scientific">Rhizobium setariae</name>
    <dbReference type="NCBI Taxonomy" id="2801340"/>
    <lineage>
        <taxon>Bacteria</taxon>
        <taxon>Pseudomonadati</taxon>
        <taxon>Pseudomonadota</taxon>
        <taxon>Alphaproteobacteria</taxon>
        <taxon>Hyphomicrobiales</taxon>
        <taxon>Rhizobiaceae</taxon>
        <taxon>Rhizobium/Agrobacterium group</taxon>
        <taxon>Rhizobium</taxon>
    </lineage>
</organism>
<reference evidence="4" key="1">
    <citation type="submission" date="2021-01" db="EMBL/GenBank/DDBJ databases">
        <title>Rhizobium sp. strain KVB221 16S ribosomal RNA gene Genome sequencing and assembly.</title>
        <authorList>
            <person name="Kang M."/>
        </authorList>
    </citation>
    <scope>NUCLEOTIDE SEQUENCE</scope>
    <source>
        <strain evidence="4">KVB221</strain>
    </source>
</reference>
<dbReference type="PANTHER" id="PTHR38340:SF1">
    <property type="entry name" value="S-LAYER PROTEIN"/>
    <property type="match status" value="1"/>
</dbReference>
<sequence>MASIVEIHHVIPEEIYNAFIEEIELWTNGQFKLDAIYNLVPIAAQRNIATAIASGSPLHGTHPLLNQALLDIFGELKANPLLTNSQKGAEFAAIQSCFRQGLDYSSIDGFEFKGFPPTFLDLSDPAAEKYLTEHEYEYSEAGLLKYYQDKFTYQNIKQYSAFQSALDGEADDGSFADPNADATVIDRIPVYPGADPTNTRLDADAARRHFGVQENVPGHSETFVWNRADHGFDENAVPQDVRTYAKAVSGQIETISDAKELIAHTIAHENGSISLEEARTLADDFMERMQAASSHPEFEASLKHGLVSGIGSSIGDLAEALDALYDPLKNAIATGNWSEFAKMSVDFGFSSLATSLAIGGVTVAVGATLGSVAAGMVSIGVVTWGVIDGVQALMSLGNKIQRDLAEFVAANERPVDEALIHAAITELFNRNGNPNFDLRDIVDAVQTFATADGLDHTVDDRKSEFDTLHAIMAVATSSNDTLHGSSQNDIVYGGGGDDVIEGRLGRDILIGGSGSDTFIDSVTEQGSDGRQNESDVYLGGSEYEGVAGNFLNWLMNKAETDTVRYAVDAMRQDDPETPGNEAALQNEGITVETLDTAMLGATEVVKITVQDQATGASGTDFLFGIEKVELSDRADTFQVSQAALDTAIIVDMGKSGRVQSELPEGETLSDNAFTTSVDVVDYSEIDHGLIYIKGTTHEHSEVTLDDDVFTSEGLSEELEAITDYATGGLLGYNDKLHVEGADKIILTDHDDVLISSDYGSIVYTGEGEDKVWFQDGVAIADLSADDRISLLGSLTLYGGLKNGWSESPWAWGPYGTAYGLNDSGELVISNVFWQVTHKDENGNSVPEAATMYVLNFQDTLVDREGGGQLGAGNIFLLEYKLETVLFRDMTQDQVGKASAVGAGAFDLIGWMIKTMTGKAWFGGEDPLVLDLDGDGIELTALDRANNHFDIDGDLYAEATGFVGRDDGVLARDINGNGRIDSSDEMFGQGATSGFEMLKALDGNHDGVVDLNDNGLADFNGDGVVNASDTFDKLLIWQDADQDLRTDAGELKSASEWGITSFEVPSEIIAPGDAENPAVVNGNIINQTASYTKSDGSTHTVADVTFKVENQTTNYVGPAIAVSASVRDLADLKGYGTLVSLHEAMSVRPESEAEVRAAVAALNTPDLSALRVLVQPVLEAWALGSPIKIDGVVHTGVMASGDYDDMIFIKNGSQVSDYTTSIREGSSSGHLELVFASGAKLTVSIGGASSTMTGGEMQAALRDLLNNFFSADGNASFSVSGPDLSHNPPDKSVTFQGAGGTVVLNDYSITSWAGSISGGSHSLAEGASFAGLSANEFSFYERVMGESLEPFFEEPDNASAGNDALEALISKMDTVLNTFAVRIAVQSGPLAHYFDSVDYDVASNGFVSQAGRYISDVFHALLVDAEAVATPVAWLSEWKPFMDVFFADYSRGGGNLPVNYGYLVQQMMNAVERENGGISVANFADAFGIPEGLVQNGSGTVDGRSIEDIILIDGDEVLVRGGSGSDNYIIGRHFGTTEIYDKDGALDSSFDTLRFSAHNASDIIASREGADLLLTDAVTGETIRITNEFEGRWPGATISDASFDYGVGQIAFADGTLWSKTDIALAVSKIDDNSTTLVGSEDIDVLQGGHGDDRLEGGGDTDIYRYSFGDGADTIFDLENNAFRNDNDMLQFLDGIRIADLVFERDGASNDLLIKFKNHAGDQIRLEGLFGATYTGVYGNWYQNRIELYTFDDGSSLSFDQLASLVLKTYSTTGNDLLYGMDRQDVLVAGKGDDYVSGGNQSDTYIFNLGDGNDKYEDNLTNILSGTDDTLVFGAGIGSSDIIFDRVEGDRDSIVLRIAGSNDSVTLLGQYASTYAFVFGAIFFDRIETVRFSDEPGTVWSYENLAEMALTSWRTSGNDTIHGFDLADVIDGGAGDDFLSGGDGNDTYIWGAGYGNDTIEENGDDPMLGGDYDAVVFQGSVTSDDVIVGRKGASNDLTITLKNTGETLTLLGQVWYTSINYQPDMVDRFKFSDGEIWTSADLRRRHLVDAKTEGDDVIYGFYSSDTLDGGAGNDKLDGGDGSDTYLFGYGSGNDIIGESWNNVLYPDDDKVVFGTGITQSDVAFSRIGNSNDLLITLTQTGETLTIWGEFYTGHFDMNDIEEFMFSDGTSITEDDLRAYVLSSTSADETIYGFDASDVFRYGRGDGHDIIVDGMQGGNEDQLLFADINPSDVTLVRDGDDVTLVIAESSPGAGDSGSVRLNGTLRNYYGTGVDKVVFADGTIWTPLQMRDWLLTGTQADETLVGTGRNDIFSYARGGGNDVINDGMQGGNEDQLLFADINPSDVTLVRDGDDVTLMIAESSLGAGDGGSVRLNGTLRNYYGTGIDKVVFADGTIWTPHQIRDWLLTSTQADETLQGFGVNDTFRYGRGDGHDIIIDGMQGGNEDQLLFADINPSEVTLVRDGDDVTLMIAESSPGAGDGGSVRLNGTLRNYYGTGVDKVVFADGTIWTEVDLRNRLLTSTSANENFLGFVSNDTYRYSRGGGHDTINETGAYWGNSDKLLLLDINPNEVSLTRNGNDVTLGFAESSPGAGDAGSILIKGALANSNEVGIEQIVFANGTIWTPTLLFQMLLDNAGTPQDDVIIGDNANNLISGRGGNDNLVGGAGSDTYIYNRGDGHDTIDETGGLWGSSDKLLLADINSNEASLTRNGNDVILVFTESSPGAGDAGSILIKNAIANWQDIGVEQIVFADGVTWVPAQLGEMLASLPSDGDDHLEGFGYSETMIGGKGNDELAGGRGNDVYIYARGDGHDVVNETGVSWGAADKLIFSDINSTDVSYIRNGADVTIVVNGSDLFAMDGGSVTIRSGLSTGNNVGVEQIQFADGVILTPADIPSKVLYLGAGIGNETITGTTGADSILAGAGDDKLLGLAGSDTYVYSSKDGSDYIDDESGSTIDIDVLRFTDLNVEDLTFSRSGAHAKITVNGTGQVITLDEQFYSATANWGIERVHFADGTIWNRNQIQEASWIRGTTGNDTLTGTAGDDVFSGGTGNDRFNSAAGSDTFVYARGDGADYIDEEYNSADIDTMRFTDLNASDLTFSRSGMHALITVNSTGDVITFEDQFWNPNERWGIDRILFADGMVWDRAQIIEASWVRGTSGNDVLGTSSSPFKISNAPIDMGLGDDVVYADYVSGNRIMYRSGDGNDVYRLWNSSASTNKIFLSDLSFSGIVLSKAGSDLLVSIQGTGETIVVTNQFVSGNYGIESLVFSDGSVLDRATISGIVSAIGGTAGNDTIVGTSAGETLYGGLGNDTLNGLSGDDTYIYARGDGNDVITETRGNGTGDKLVFTDINAGDVSLFYSGTDLTISIAESAPGAGNGGSVKLVGTLIDDFWQGFESITFADGTTWNASTIRQQAIQAVQTGGNDTMVGFNSTETYTGGHGNDVINGAGGDDTYVYARGHGNDIITETRGNGTADKLVFTDINAGDVSLSYVGTDLTISIAESAPGAGDGGSVKLVGTLIDDFWQGFESITFADGTTWNASTIRQQAIQAVQTGGNDTMVGFNSTETYTGGHGNDVINGAGGDDTYVYARGHGNDIITETRGNGTGDKLVFTDINAGDVSLFYSGTDLTISIAESAPGAGNGGSVKLVGTLIDDFWQGFESITFANGTTWNAATIRAQAIQAVQTSGNDTIVGFNSTETYTGGHGNDVINGAGGDDTYVYARGHGNDIITETRGNGTADKLVFTDINAGDVSLSYVGTDLTITIAESAPGAGDGGSVKLVGTLIDDFWQGFESIVFANGTTWNAATIRAQAIQAVQTSGNDTIVGFNSTETFIGGHGNDLINGIGGNDTYIYARGDGIDIITETRGNGSGDKLVFTDINAGNVSLSYSGTDLTITIAGSALGAGDGGSVKLVGTLIDDLGQGVDSIVFANGTTWNAATIRAQAIQAVQTSGNDTIVGFNSTETFIGGHGNDLINGIGGNDTYIYARGDGNDIITETRGNGTGDKLVFTDINAGDVTLTRNGADLTVWITGSAPGPGAGGSINLIGTLIDDLGQGVDSITFANGTIWNRSQMVANVAYVAGTAANETITGTTGGDIIMAGFGNDTLVGLAGNDTFVFEAGFGQDVVNDFVAGAGIGDVIRIKDGQFADFSSVMAASTQVGADTVITYDANNTIRLKNVSMTNLHLDDFMLG</sequence>
<dbReference type="GO" id="GO:0005576">
    <property type="term" value="C:extracellular region"/>
    <property type="evidence" value="ECO:0007669"/>
    <property type="project" value="UniProtKB-SubCell"/>
</dbReference>
<dbReference type="InterPro" id="IPR001343">
    <property type="entry name" value="Hemolysn_Ca-bd"/>
</dbReference>
<evidence type="ECO:0000259" key="3">
    <source>
        <dbReference type="Pfam" id="PF06594"/>
    </source>
</evidence>
<dbReference type="InterPro" id="IPR010566">
    <property type="entry name" value="Haemolys_ca-bd"/>
</dbReference>
<dbReference type="RefSeq" id="WP_201663835.1">
    <property type="nucleotide sequence ID" value="NZ_JAEQNC010000021.1"/>
</dbReference>
<proteinExistence type="predicted"/>
<evidence type="ECO:0000256" key="1">
    <source>
        <dbReference type="ARBA" id="ARBA00004613"/>
    </source>
</evidence>
<dbReference type="Proteomes" id="UP000633219">
    <property type="component" value="Unassembled WGS sequence"/>
</dbReference>
<evidence type="ECO:0000313" key="4">
    <source>
        <dbReference type="EMBL" id="MBL0375288.1"/>
    </source>
</evidence>
<name>A0A936YT10_9HYPH</name>
<gene>
    <name evidence="4" type="ORF">JJB09_25055</name>
</gene>
<protein>
    <recommendedName>
        <fullName evidence="3">Haemolysin-type calcium binding-related domain-containing protein</fullName>
    </recommendedName>
</protein>
<dbReference type="Pfam" id="PF00353">
    <property type="entry name" value="HemolysinCabind"/>
    <property type="match status" value="14"/>
</dbReference>
<dbReference type="Gene3D" id="2.150.10.10">
    <property type="entry name" value="Serralysin-like metalloprotease, C-terminal"/>
    <property type="match status" value="13"/>
</dbReference>
<dbReference type="SUPFAM" id="SSF51120">
    <property type="entry name" value="beta-Roll"/>
    <property type="match status" value="20"/>
</dbReference>
<feature type="domain" description="Haemolysin-type calcium binding-related" evidence="3">
    <location>
        <begin position="3103"/>
        <end position="3142"/>
    </location>
</feature>
<feature type="domain" description="Haemolysin-type calcium binding-related" evidence="3">
    <location>
        <begin position="2591"/>
        <end position="2620"/>
    </location>
</feature>
<feature type="domain" description="Haemolysin-type calcium binding-related" evidence="3">
    <location>
        <begin position="2977"/>
        <end position="3016"/>
    </location>
</feature>
<evidence type="ECO:0000313" key="5">
    <source>
        <dbReference type="Proteomes" id="UP000633219"/>
    </source>
</evidence>
<dbReference type="EMBL" id="JAEQNC010000021">
    <property type="protein sequence ID" value="MBL0375288.1"/>
    <property type="molecule type" value="Genomic_DNA"/>
</dbReference>
<dbReference type="InterPro" id="IPR011049">
    <property type="entry name" value="Serralysin-like_metalloprot_C"/>
</dbReference>
<keyword evidence="5" id="KW-1185">Reference proteome</keyword>
<dbReference type="GO" id="GO:0005509">
    <property type="term" value="F:calcium ion binding"/>
    <property type="evidence" value="ECO:0007669"/>
    <property type="project" value="InterPro"/>
</dbReference>
<comment type="subcellular location">
    <subcellularLocation>
        <location evidence="1">Secreted</location>
    </subcellularLocation>
</comment>
<dbReference type="PANTHER" id="PTHR38340">
    <property type="entry name" value="S-LAYER PROTEIN"/>
    <property type="match status" value="1"/>
</dbReference>
<dbReference type="PRINTS" id="PR00313">
    <property type="entry name" value="CABNDNGRPT"/>
</dbReference>
<keyword evidence="2" id="KW-0964">Secreted</keyword>
<evidence type="ECO:0000256" key="2">
    <source>
        <dbReference type="ARBA" id="ARBA00022525"/>
    </source>
</evidence>
<dbReference type="InterPro" id="IPR050557">
    <property type="entry name" value="RTX_toxin/Mannuronan_C5-epim"/>
</dbReference>
<feature type="domain" description="Haemolysin-type calcium binding-related" evidence="3">
    <location>
        <begin position="1570"/>
        <end position="1620"/>
    </location>
</feature>
<dbReference type="InterPro" id="IPR018511">
    <property type="entry name" value="Hemolysin-typ_Ca-bd_CS"/>
</dbReference>
<comment type="caution">
    <text evidence="4">The sequence shown here is derived from an EMBL/GenBank/DDBJ whole genome shotgun (WGS) entry which is preliminary data.</text>
</comment>
<feature type="domain" description="Haemolysin-type calcium binding-related" evidence="3">
    <location>
        <begin position="2131"/>
        <end position="2174"/>
    </location>
</feature>
<feature type="domain" description="Haemolysin-type calcium binding-related" evidence="3">
    <location>
        <begin position="1995"/>
        <end position="2040"/>
    </location>
</feature>
<dbReference type="PROSITE" id="PS00330">
    <property type="entry name" value="HEMOLYSIN_CALCIUM"/>
    <property type="match status" value="4"/>
</dbReference>
<accession>A0A936YT10</accession>
<dbReference type="Pfam" id="PF06594">
    <property type="entry name" value="HCBP_related"/>
    <property type="match status" value="7"/>
</dbReference>